<proteinExistence type="predicted"/>
<protein>
    <submittedName>
        <fullName evidence="5">Pentatricopeptide repeat-containing protein At1g10270</fullName>
    </submittedName>
</protein>
<dbReference type="PROSITE" id="PS51375">
    <property type="entry name" value="PPR"/>
    <property type="match status" value="8"/>
</dbReference>
<keyword evidence="4" id="KW-1185">Reference proteome</keyword>
<dbReference type="GeneID" id="105172509"/>
<feature type="repeat" description="PPR" evidence="2">
    <location>
        <begin position="540"/>
        <end position="574"/>
    </location>
</feature>
<dbReference type="InterPro" id="IPR052308">
    <property type="entry name" value="PPR_domain-containing"/>
</dbReference>
<accession>A0A6I9U5M9</accession>
<dbReference type="Gene3D" id="1.25.40.10">
    <property type="entry name" value="Tetratricopeptide repeat domain"/>
    <property type="match status" value="4"/>
</dbReference>
<dbReference type="KEGG" id="sind:105172509"/>
<feature type="repeat" description="PPR" evidence="2">
    <location>
        <begin position="391"/>
        <end position="421"/>
    </location>
</feature>
<dbReference type="SUPFAM" id="SSF48452">
    <property type="entry name" value="TPR-like"/>
    <property type="match status" value="1"/>
</dbReference>
<evidence type="ECO:0000256" key="2">
    <source>
        <dbReference type="PROSITE-ProRule" id="PRU00708"/>
    </source>
</evidence>
<name>A0A6I9U5M9_SESIN</name>
<reference evidence="5" key="1">
    <citation type="journal article" date="2012" name="BMC Genomics">
        <title>Development and validation of genic-SSR markers in sesame by RNA-seq.</title>
        <authorList>
            <person name="Zhang H."/>
            <person name="Wei L."/>
            <person name="Miao H."/>
            <person name="Zhang T."/>
            <person name="Wang C."/>
        </authorList>
    </citation>
    <scope>NUCLEOTIDE SEQUENCE</scope>
</reference>
<sequence>QEESLFFHASTSRSSSISTTTISLCRLLLVRSLRRYSSASNSFPFPFHSPIPHTSNQEPQYPNPPSVPNHFYSPSPDASNSHYNPNITAPAAESSNYNHSPQFSTSAAPNHFYSPDASNYHYNPHAPAPSAESSNYYQNPQFSTSAPPNQSHFPTSTTTNFPASNHSHFPISSTTNSAAAPASAPFVPQRSYGFSSAEEAAAERRRRKRRLRIEPPLYALRPNPQTPPPNANNPDKPRLPDSTSALVGPRLNLHNRVQSLIRAGDLDSASYVARQSVFQSIRPTVFTCNAIIAAMYRAKRYNDAKALFQYFFRQFNIIPNIVSYNNLIVSHCESNEIEDALKVYEYILENAPYSPSAVTYRHLTKGLIDAGRINDAVDLLREMLHKGHGADSLVYNNVILGFLNLGNLEKANELFDELKERCTVYDGVVNATFMDWFFNQGKPKEAMESYRDLMARNYRMVPATRNVLLETLLRHGKKKEAWDLFHDMLDDHTPPTFQAVNSDTFNMMVNECFKEGKVDEAMDVFKRAGKGVKSKPFQMDVAGFNNMMARLCELEMMDEAEQYYKQLCDKSLSPDVNTYRTLIDAYIKVDKVDSMLEKYTKMVEAGLRVIPPYANKWFGFLIEKGKAADCLPILSKMIDREPKPDVMTYDIVIRGLAKEGNFDATANLVRDMMNQGIGTTASLKEFVLDVFEGLGRRAEIENILNRFPSPFPPQRPFLGPRGPPRVMRPPEMVEQGVRSPAMPWQTSSPQQMSFPNQFTEQTRQPQMTEHVARPHPIPEQEAGFPRMAEQSAS</sequence>
<dbReference type="Pfam" id="PF01535">
    <property type="entry name" value="PPR"/>
    <property type="match status" value="4"/>
</dbReference>
<gene>
    <name evidence="5" type="primary">LOC105172509</name>
</gene>
<dbReference type="NCBIfam" id="TIGR00756">
    <property type="entry name" value="PPR"/>
    <property type="match status" value="6"/>
</dbReference>
<feature type="compositionally biased region" description="Polar residues" evidence="3">
    <location>
        <begin position="744"/>
        <end position="767"/>
    </location>
</feature>
<evidence type="ECO:0000313" key="5">
    <source>
        <dbReference type="RefSeq" id="XP_011092271.1"/>
    </source>
</evidence>
<dbReference type="Proteomes" id="UP000504604">
    <property type="component" value="Linkage group LG10"/>
</dbReference>
<dbReference type="PANTHER" id="PTHR47937:SF2">
    <property type="entry name" value="PENTATRICOPEPTIDE (PPR) REPEAT-CONTAINING PROTEIN, PF01535'-RELATED"/>
    <property type="match status" value="1"/>
</dbReference>
<feature type="repeat" description="PPR" evidence="2">
    <location>
        <begin position="645"/>
        <end position="679"/>
    </location>
</feature>
<dbReference type="InParanoid" id="A0A6I9U5M9"/>
<reference evidence="5" key="2">
    <citation type="submission" date="2025-08" db="UniProtKB">
        <authorList>
            <consortium name="RefSeq"/>
        </authorList>
    </citation>
    <scope>IDENTIFICATION</scope>
</reference>
<feature type="repeat" description="PPR" evidence="2">
    <location>
        <begin position="501"/>
        <end position="531"/>
    </location>
</feature>
<feature type="non-terminal residue" evidence="5">
    <location>
        <position position="1"/>
    </location>
</feature>
<feature type="compositionally biased region" description="Low complexity" evidence="3">
    <location>
        <begin position="172"/>
        <end position="185"/>
    </location>
</feature>
<feature type="repeat" description="PPR" evidence="2">
    <location>
        <begin position="320"/>
        <end position="350"/>
    </location>
</feature>
<feature type="region of interest" description="Disordered" evidence="3">
    <location>
        <begin position="50"/>
        <end position="245"/>
    </location>
</feature>
<organism evidence="4 5">
    <name type="scientific">Sesamum indicum</name>
    <name type="common">Oriental sesame</name>
    <name type="synonym">Sesamum orientale</name>
    <dbReference type="NCBI Taxonomy" id="4182"/>
    <lineage>
        <taxon>Eukaryota</taxon>
        <taxon>Viridiplantae</taxon>
        <taxon>Streptophyta</taxon>
        <taxon>Embryophyta</taxon>
        <taxon>Tracheophyta</taxon>
        <taxon>Spermatophyta</taxon>
        <taxon>Magnoliopsida</taxon>
        <taxon>eudicotyledons</taxon>
        <taxon>Gunneridae</taxon>
        <taxon>Pentapetalae</taxon>
        <taxon>asterids</taxon>
        <taxon>lamiids</taxon>
        <taxon>Lamiales</taxon>
        <taxon>Pedaliaceae</taxon>
        <taxon>Sesamum</taxon>
    </lineage>
</organism>
<dbReference type="OrthoDB" id="185373at2759"/>
<dbReference type="GO" id="GO:0048316">
    <property type="term" value="P:seed development"/>
    <property type="evidence" value="ECO:0007669"/>
    <property type="project" value="UniProtKB-ARBA"/>
</dbReference>
<feature type="repeat" description="PPR" evidence="2">
    <location>
        <begin position="461"/>
        <end position="495"/>
    </location>
</feature>
<feature type="compositionally biased region" description="Polar residues" evidence="3">
    <location>
        <begin position="76"/>
        <end position="108"/>
    </location>
</feature>
<feature type="region of interest" description="Disordered" evidence="3">
    <location>
        <begin position="736"/>
        <end position="793"/>
    </location>
</feature>
<feature type="repeat" description="PPR" evidence="2">
    <location>
        <begin position="575"/>
        <end position="609"/>
    </location>
</feature>
<dbReference type="RefSeq" id="XP_011092271.1">
    <property type="nucleotide sequence ID" value="XM_011093969.2"/>
</dbReference>
<dbReference type="FunFam" id="1.25.40.10:FF:000922">
    <property type="entry name" value="Pentatricopeptide repeat-containing protein"/>
    <property type="match status" value="1"/>
</dbReference>
<dbReference type="FunCoup" id="A0A6I9U5M9">
    <property type="interactions" value="525"/>
</dbReference>
<dbReference type="InterPro" id="IPR002885">
    <property type="entry name" value="PPR_rpt"/>
</dbReference>
<feature type="repeat" description="PPR" evidence="2">
    <location>
        <begin position="356"/>
        <end position="390"/>
    </location>
</feature>
<evidence type="ECO:0000256" key="3">
    <source>
        <dbReference type="SAM" id="MobiDB-lite"/>
    </source>
</evidence>
<dbReference type="InterPro" id="IPR011990">
    <property type="entry name" value="TPR-like_helical_dom_sf"/>
</dbReference>
<feature type="compositionally biased region" description="Polar residues" evidence="3">
    <location>
        <begin position="131"/>
        <end position="171"/>
    </location>
</feature>
<evidence type="ECO:0000256" key="1">
    <source>
        <dbReference type="ARBA" id="ARBA00022737"/>
    </source>
</evidence>
<keyword evidence="1" id="KW-0677">Repeat</keyword>
<dbReference type="PANTHER" id="PTHR47937">
    <property type="entry name" value="PLASTID TRANSCRIPTIONALLY ACTIVE CHROMOSOME 2-LIKE PROTEIN"/>
    <property type="match status" value="1"/>
</dbReference>
<dbReference type="Pfam" id="PF13041">
    <property type="entry name" value="PPR_2"/>
    <property type="match status" value="2"/>
</dbReference>
<dbReference type="AlphaFoldDB" id="A0A6I9U5M9"/>
<evidence type="ECO:0000313" key="4">
    <source>
        <dbReference type="Proteomes" id="UP000504604"/>
    </source>
</evidence>